<dbReference type="PANTHER" id="PTHR36111">
    <property type="entry name" value="INNER MEMBRANE PROTEIN-RELATED"/>
    <property type="match status" value="1"/>
</dbReference>
<dbReference type="InterPro" id="IPR007563">
    <property type="entry name" value="DUF554"/>
</dbReference>
<comment type="caution">
    <text evidence="2">The sequence shown here is derived from an EMBL/GenBank/DDBJ whole genome shotgun (WGS) entry which is preliminary data.</text>
</comment>
<accession>A0A2M8PG96</accession>
<feature type="transmembrane region" description="Helical" evidence="1">
    <location>
        <begin position="197"/>
        <end position="217"/>
    </location>
</feature>
<keyword evidence="1" id="KW-0472">Membrane</keyword>
<dbReference type="Pfam" id="PF04474">
    <property type="entry name" value="DUF554"/>
    <property type="match status" value="1"/>
</dbReference>
<gene>
    <name evidence="2" type="ORF">CUN49_04790</name>
</gene>
<sequence>MTGTLLNVVTILAGSALGILIGSRFSANIQQSVVTGLGLVTLILGVQNASQSGNILVPLLSLVIGTILGEISDVDGKLKALGAWLQARFANAKGSSESVNAARLRFISGFVTASLVFGIGPLAILGSIQNGIDAADIRLLAIKSTLDFFASIAFASSLGIGVAFSALPIFAIQGSFALVGMLLAESAGAALGADSPLIRELTASGGLILVGLALVLLEVKQPRVANMLPALLVAPLLVLLAALLGVPIYP</sequence>
<feature type="transmembrane region" description="Helical" evidence="1">
    <location>
        <begin position="106"/>
        <end position="128"/>
    </location>
</feature>
<keyword evidence="1" id="KW-1133">Transmembrane helix</keyword>
<dbReference type="Proteomes" id="UP000229681">
    <property type="component" value="Unassembled WGS sequence"/>
</dbReference>
<dbReference type="EMBL" id="PGTM01000045">
    <property type="protein sequence ID" value="PJF36564.1"/>
    <property type="molecule type" value="Genomic_DNA"/>
</dbReference>
<keyword evidence="1" id="KW-0812">Transmembrane</keyword>
<proteinExistence type="predicted"/>
<feature type="transmembrane region" description="Helical" evidence="1">
    <location>
        <begin position="6"/>
        <end position="25"/>
    </location>
</feature>
<dbReference type="PANTHER" id="PTHR36111:SF2">
    <property type="entry name" value="INNER MEMBRANE PROTEIN"/>
    <property type="match status" value="1"/>
</dbReference>
<feature type="transmembrane region" description="Helical" evidence="1">
    <location>
        <begin position="229"/>
        <end position="249"/>
    </location>
</feature>
<evidence type="ECO:0000313" key="2">
    <source>
        <dbReference type="EMBL" id="PJF36564.1"/>
    </source>
</evidence>
<name>A0A2M8PG96_9CHLR</name>
<organism evidence="2 3">
    <name type="scientific">Candidatus Thermofonsia Clade 1 bacterium</name>
    <dbReference type="NCBI Taxonomy" id="2364210"/>
    <lineage>
        <taxon>Bacteria</taxon>
        <taxon>Bacillati</taxon>
        <taxon>Chloroflexota</taxon>
        <taxon>Candidatus Thermofontia</taxon>
        <taxon>Candidatus Thermofonsia Clade 1</taxon>
    </lineage>
</organism>
<evidence type="ECO:0000256" key="1">
    <source>
        <dbReference type="SAM" id="Phobius"/>
    </source>
</evidence>
<dbReference type="AlphaFoldDB" id="A0A2M8PG96"/>
<reference evidence="2 3" key="1">
    <citation type="submission" date="2017-11" db="EMBL/GenBank/DDBJ databases">
        <title>Evolution of Phototrophy in the Chloroflexi Phylum Driven by Horizontal Gene Transfer.</title>
        <authorList>
            <person name="Ward L.M."/>
            <person name="Hemp J."/>
            <person name="Shih P.M."/>
            <person name="Mcglynn S.E."/>
            <person name="Fischer W."/>
        </authorList>
    </citation>
    <scope>NUCLEOTIDE SEQUENCE [LARGE SCALE GENOMIC DNA]</scope>
    <source>
        <strain evidence="2">JP3_13</strain>
    </source>
</reference>
<protein>
    <submittedName>
        <fullName evidence="2">DUF554 domain-containing protein</fullName>
    </submittedName>
</protein>
<feature type="transmembrane region" description="Helical" evidence="1">
    <location>
        <begin position="32"/>
        <end position="49"/>
    </location>
</feature>
<evidence type="ECO:0000313" key="3">
    <source>
        <dbReference type="Proteomes" id="UP000229681"/>
    </source>
</evidence>
<feature type="transmembrane region" description="Helical" evidence="1">
    <location>
        <begin position="55"/>
        <end position="71"/>
    </location>
</feature>
<feature type="transmembrane region" description="Helical" evidence="1">
    <location>
        <begin position="148"/>
        <end position="167"/>
    </location>
</feature>